<feature type="domain" description="HTH gntR-type" evidence="4">
    <location>
        <begin position="9"/>
        <end position="77"/>
    </location>
</feature>
<dbReference type="InterPro" id="IPR011663">
    <property type="entry name" value="UTRA"/>
</dbReference>
<dbReference type="RefSeq" id="WP_090635345.1">
    <property type="nucleotide sequence ID" value="NZ_CVRB01000003.1"/>
</dbReference>
<dbReference type="InterPro" id="IPR028978">
    <property type="entry name" value="Chorismate_lyase_/UTRA_dom_sf"/>
</dbReference>
<dbReference type="STRING" id="1499688.BN000_03012"/>
<proteinExistence type="predicted"/>
<dbReference type="CDD" id="cd07377">
    <property type="entry name" value="WHTH_GntR"/>
    <property type="match status" value="1"/>
</dbReference>
<dbReference type="InterPro" id="IPR050679">
    <property type="entry name" value="Bact_HTH_transcr_reg"/>
</dbReference>
<dbReference type="InterPro" id="IPR036390">
    <property type="entry name" value="WH_DNA-bd_sf"/>
</dbReference>
<dbReference type="Pfam" id="PF00392">
    <property type="entry name" value="GntR"/>
    <property type="match status" value="1"/>
</dbReference>
<protein>
    <submittedName>
        <fullName evidence="5">GntR family transcriptional regulator</fullName>
    </submittedName>
</protein>
<dbReference type="EMBL" id="CVRB01000003">
    <property type="protein sequence ID" value="CRK83055.1"/>
    <property type="molecule type" value="Genomic_DNA"/>
</dbReference>
<dbReference type="OrthoDB" id="9816541at2"/>
<sequence length="245" mass="27953">MKKYSVNTTPLYLTVRNLLLEAIRTEEIGDDGRLPSEGMLCKQFGVSRATIRSALQALENEGVITKRHGSTTVVNTGGLQVKMRIDEFKGFFQLIQESGHRPSIAHKELIRIPHSPQIANLLGLEKDEEFYQLERLFLGDGKPVILASEFIPKSKLIKELTFEEIPESIFELADLYCTNTIAQTITEIRSTIATRDLKERMGLANNETMLKLEEIHYGRQGEPLIFSDILVRDKIIHFHAVRKRY</sequence>
<dbReference type="SUPFAM" id="SSF64288">
    <property type="entry name" value="Chorismate lyase-like"/>
    <property type="match status" value="1"/>
</dbReference>
<dbReference type="InterPro" id="IPR036388">
    <property type="entry name" value="WH-like_DNA-bd_sf"/>
</dbReference>
<dbReference type="PANTHER" id="PTHR44846:SF17">
    <property type="entry name" value="GNTR-FAMILY TRANSCRIPTIONAL REGULATOR"/>
    <property type="match status" value="1"/>
</dbReference>
<dbReference type="InterPro" id="IPR000524">
    <property type="entry name" value="Tscrpt_reg_HTH_GntR"/>
</dbReference>
<gene>
    <name evidence="5" type="primary">ymfC</name>
    <name evidence="5" type="ORF">BN000_03012</name>
</gene>
<dbReference type="SMART" id="SM00345">
    <property type="entry name" value="HTH_GNTR"/>
    <property type="match status" value="1"/>
</dbReference>
<dbReference type="GO" id="GO:0003677">
    <property type="term" value="F:DNA binding"/>
    <property type="evidence" value="ECO:0007669"/>
    <property type="project" value="UniProtKB-KW"/>
</dbReference>
<dbReference type="PANTHER" id="PTHR44846">
    <property type="entry name" value="MANNOSYL-D-GLYCERATE TRANSPORT/METABOLISM SYSTEM REPRESSOR MNGR-RELATED"/>
    <property type="match status" value="1"/>
</dbReference>
<keyword evidence="6" id="KW-1185">Reference proteome</keyword>
<name>A0A0U1NYF2_9BACI</name>
<accession>A0A0U1NYF2</accession>
<dbReference type="PROSITE" id="PS50949">
    <property type="entry name" value="HTH_GNTR"/>
    <property type="match status" value="1"/>
</dbReference>
<dbReference type="SUPFAM" id="SSF46785">
    <property type="entry name" value="Winged helix' DNA-binding domain"/>
    <property type="match status" value="1"/>
</dbReference>
<dbReference type="Gene3D" id="3.40.1410.10">
    <property type="entry name" value="Chorismate lyase-like"/>
    <property type="match status" value="1"/>
</dbReference>
<evidence type="ECO:0000256" key="3">
    <source>
        <dbReference type="ARBA" id="ARBA00023163"/>
    </source>
</evidence>
<dbReference type="GO" id="GO:0003700">
    <property type="term" value="F:DNA-binding transcription factor activity"/>
    <property type="evidence" value="ECO:0007669"/>
    <property type="project" value="InterPro"/>
</dbReference>
<keyword evidence="2" id="KW-0238">DNA-binding</keyword>
<evidence type="ECO:0000259" key="4">
    <source>
        <dbReference type="PROSITE" id="PS50949"/>
    </source>
</evidence>
<dbReference type="Proteomes" id="UP000199087">
    <property type="component" value="Unassembled WGS sequence"/>
</dbReference>
<dbReference type="SMART" id="SM00866">
    <property type="entry name" value="UTRA"/>
    <property type="match status" value="1"/>
</dbReference>
<dbReference type="AlphaFoldDB" id="A0A0U1NYF2"/>
<keyword evidence="1" id="KW-0805">Transcription regulation</keyword>
<evidence type="ECO:0000256" key="2">
    <source>
        <dbReference type="ARBA" id="ARBA00023125"/>
    </source>
</evidence>
<dbReference type="GO" id="GO:0045892">
    <property type="term" value="P:negative regulation of DNA-templated transcription"/>
    <property type="evidence" value="ECO:0007669"/>
    <property type="project" value="TreeGrafter"/>
</dbReference>
<keyword evidence="3" id="KW-0804">Transcription</keyword>
<dbReference type="Gene3D" id="1.10.10.10">
    <property type="entry name" value="Winged helix-like DNA-binding domain superfamily/Winged helix DNA-binding domain"/>
    <property type="match status" value="1"/>
</dbReference>
<evidence type="ECO:0000313" key="5">
    <source>
        <dbReference type="EMBL" id="CRK83055.1"/>
    </source>
</evidence>
<evidence type="ECO:0000256" key="1">
    <source>
        <dbReference type="ARBA" id="ARBA00023015"/>
    </source>
</evidence>
<reference evidence="6" key="1">
    <citation type="submission" date="2015-05" db="EMBL/GenBank/DDBJ databases">
        <authorList>
            <person name="Urmite Genomes"/>
        </authorList>
    </citation>
    <scope>NUCLEOTIDE SEQUENCE [LARGE SCALE GENOMIC DNA]</scope>
    <source>
        <strain evidence="6">LF1</strain>
    </source>
</reference>
<evidence type="ECO:0000313" key="6">
    <source>
        <dbReference type="Proteomes" id="UP000199087"/>
    </source>
</evidence>
<dbReference type="Pfam" id="PF07702">
    <property type="entry name" value="UTRA"/>
    <property type="match status" value="1"/>
</dbReference>
<organism evidence="5 6">
    <name type="scientific">Neobacillus massiliamazoniensis</name>
    <dbReference type="NCBI Taxonomy" id="1499688"/>
    <lineage>
        <taxon>Bacteria</taxon>
        <taxon>Bacillati</taxon>
        <taxon>Bacillota</taxon>
        <taxon>Bacilli</taxon>
        <taxon>Bacillales</taxon>
        <taxon>Bacillaceae</taxon>
        <taxon>Neobacillus</taxon>
    </lineage>
</organism>
<dbReference type="PRINTS" id="PR00035">
    <property type="entry name" value="HTHGNTR"/>
</dbReference>